<dbReference type="PANTHER" id="PTHR43685">
    <property type="entry name" value="GLYCOSYLTRANSFERASE"/>
    <property type="match status" value="1"/>
</dbReference>
<dbReference type="InterPro" id="IPR029044">
    <property type="entry name" value="Nucleotide-diphossugar_trans"/>
</dbReference>
<keyword evidence="4" id="KW-1185">Reference proteome</keyword>
<evidence type="ECO:0000313" key="4">
    <source>
        <dbReference type="Proteomes" id="UP000008207"/>
    </source>
</evidence>
<dbReference type="CAZy" id="GT2">
    <property type="family name" value="Glycosyltransferase Family 2"/>
</dbReference>
<evidence type="ECO:0000313" key="3">
    <source>
        <dbReference type="EMBL" id="ACL59216.1"/>
    </source>
</evidence>
<dbReference type="KEGG" id="mno:Mnod_4345"/>
<gene>
    <name evidence="3" type="ordered locus">Mnod_4345</name>
</gene>
<dbReference type="PANTHER" id="PTHR43685:SF2">
    <property type="entry name" value="GLYCOSYLTRANSFERASE 2-LIKE DOMAIN-CONTAINING PROTEIN"/>
    <property type="match status" value="1"/>
</dbReference>
<dbReference type="SUPFAM" id="SSF53448">
    <property type="entry name" value="Nucleotide-diphospho-sugar transferases"/>
    <property type="match status" value="1"/>
</dbReference>
<feature type="domain" description="Glycosyltransferase 2-like" evidence="2">
    <location>
        <begin position="21"/>
        <end position="122"/>
    </location>
</feature>
<dbReference type="EMBL" id="CP001349">
    <property type="protein sequence ID" value="ACL59216.1"/>
    <property type="molecule type" value="Genomic_DNA"/>
</dbReference>
<protein>
    <submittedName>
        <fullName evidence="3">Glycosyl transferase family 2</fullName>
    </submittedName>
</protein>
<reference evidence="3 4" key="1">
    <citation type="submission" date="2009-01" db="EMBL/GenBank/DDBJ databases">
        <title>Complete sequence of chromosome of Methylobacterium nodulans ORS 2060.</title>
        <authorList>
            <consortium name="US DOE Joint Genome Institute"/>
            <person name="Lucas S."/>
            <person name="Copeland A."/>
            <person name="Lapidus A."/>
            <person name="Glavina del Rio T."/>
            <person name="Dalin E."/>
            <person name="Tice H."/>
            <person name="Bruce D."/>
            <person name="Goodwin L."/>
            <person name="Pitluck S."/>
            <person name="Sims D."/>
            <person name="Brettin T."/>
            <person name="Detter J.C."/>
            <person name="Han C."/>
            <person name="Larimer F."/>
            <person name="Land M."/>
            <person name="Hauser L."/>
            <person name="Kyrpides N."/>
            <person name="Ivanova N."/>
            <person name="Marx C.J."/>
            <person name="Richardson P."/>
        </authorList>
    </citation>
    <scope>NUCLEOTIDE SEQUENCE [LARGE SCALE GENOMIC DNA]</scope>
    <source>
        <strain evidence="4">LMG 21967 / CNCM I-2342 / ORS 2060</strain>
    </source>
</reference>
<sequence>MPDKRDVYSAPQLGEEGPLVSVIIPVFNGGNWLAEAIDSVLAQTWQNLEVLVVDDGSTDGGETQAVAASYGDQIRYIHKPNGGVASALNVGIREMKGEYFSWLSHDDLYRSEKVAAQVEALRGLSRPAIAFSDFVLIDRFGQLLHEVPVTNQIAPSDNPVWHVMEGMLNGCALLIPRICFEVAGTFDESLPTTQDYQLWFRMSRHFRFVPVPGYLVQSRQHPDQGSRDGRHLDEANVLWMEMLAEITGDRRDRIAASDTRLLARLRRTASYMAPMRGAANWLESWACEIRARQRLTVVVSGSRLEDGLTLRARLEAEGYGAVSLLFALKAGDAGPTAIAREIATMGRLGAVLPLSDGFSWVDVLRRLGDALDDSDLVLLWEGAAPPCGSVLAARIDPVLSGEVEVALSSNTFGTVFGPFAGAVARIGLMRSALERGVDAEGWGWVQQIAFCGDVLVLPSDGMSVEEQVVAAGDERPARSGPQPLSAAEARNRPHFPMGAPCLALVTDSSREARLYARLLAEQVSRSVRVLIVSRMQDGRLNVEGHGRGVKPDPLQVIGIDPVELGSMLRDWGVARVDLIGLSWPTGTLEPLLDALSLPFDVTLLASEGITRTSRHGPRLAEALGRAERVLVPAPELAETLRSKCPSLHFEEVPLPGLPSPRHVAARSFRNGPDGRCRILTFANAIGPEQLRLIDEVCRLIDERELPFSVTALGCVPHLLPGCLRRRSLLLAEPPAEGALMDYVGATRAQLLWLPSEDPVSAALLARQATRTALPVLATGCGSPARELARHLRALVLVDPAAEEVISALTHLANETAAADGDDAAPGPDTSSFDPRRYLNWLETDGAA</sequence>
<evidence type="ECO:0000256" key="1">
    <source>
        <dbReference type="SAM" id="MobiDB-lite"/>
    </source>
</evidence>
<dbReference type="Pfam" id="PF00535">
    <property type="entry name" value="Glycos_transf_2"/>
    <property type="match status" value="1"/>
</dbReference>
<dbReference type="InterPro" id="IPR001173">
    <property type="entry name" value="Glyco_trans_2-like"/>
</dbReference>
<evidence type="ECO:0000259" key="2">
    <source>
        <dbReference type="Pfam" id="PF00535"/>
    </source>
</evidence>
<dbReference type="HOGENOM" id="CLU_336438_0_0_5"/>
<name>B8IAF3_METNO</name>
<dbReference type="InterPro" id="IPR050834">
    <property type="entry name" value="Glycosyltransf_2"/>
</dbReference>
<feature type="region of interest" description="Disordered" evidence="1">
    <location>
        <begin position="816"/>
        <end position="835"/>
    </location>
</feature>
<proteinExistence type="predicted"/>
<keyword evidence="3" id="KW-0808">Transferase</keyword>
<dbReference type="OrthoDB" id="7984038at2"/>
<dbReference type="STRING" id="460265.Mnod_4345"/>
<organism evidence="3 4">
    <name type="scientific">Methylobacterium nodulans (strain LMG 21967 / CNCM I-2342 / ORS 2060)</name>
    <dbReference type="NCBI Taxonomy" id="460265"/>
    <lineage>
        <taxon>Bacteria</taxon>
        <taxon>Pseudomonadati</taxon>
        <taxon>Pseudomonadota</taxon>
        <taxon>Alphaproteobacteria</taxon>
        <taxon>Hyphomicrobiales</taxon>
        <taxon>Methylobacteriaceae</taxon>
        <taxon>Methylobacterium</taxon>
    </lineage>
</organism>
<dbReference type="GO" id="GO:0016740">
    <property type="term" value="F:transferase activity"/>
    <property type="evidence" value="ECO:0007669"/>
    <property type="project" value="UniProtKB-KW"/>
</dbReference>
<dbReference type="Gene3D" id="3.90.550.10">
    <property type="entry name" value="Spore Coat Polysaccharide Biosynthesis Protein SpsA, Chain A"/>
    <property type="match status" value="1"/>
</dbReference>
<accession>B8IAF3</accession>
<dbReference type="eggNOG" id="COG1216">
    <property type="taxonomic scope" value="Bacteria"/>
</dbReference>
<dbReference type="AlphaFoldDB" id="B8IAF3"/>
<dbReference type="Proteomes" id="UP000008207">
    <property type="component" value="Chromosome"/>
</dbReference>